<feature type="domain" description="Ribbon-helix-helix protein CopG" evidence="1">
    <location>
        <begin position="3"/>
        <end position="43"/>
    </location>
</feature>
<dbReference type="CDD" id="cd22233">
    <property type="entry name" value="RHH_CopAso-like"/>
    <property type="match status" value="1"/>
</dbReference>
<comment type="caution">
    <text evidence="2">The sequence shown here is derived from an EMBL/GenBank/DDBJ whole genome shotgun (WGS) entry which is preliminary data.</text>
</comment>
<dbReference type="OrthoDB" id="5298181at2"/>
<keyword evidence="3" id="KW-1185">Reference proteome</keyword>
<sequence length="92" mass="10930">MAKPTSIKLDDDLRDRIQHLANARRRSAHWLMREAIEQYVGREEKQEAFRRDTLKAWEHYQATGMHVTADEVEEWLTSWGTDNEVPGPTWHE</sequence>
<dbReference type="AlphaFoldDB" id="A0A1Q8SQG4"/>
<dbReference type="InterPro" id="IPR013321">
    <property type="entry name" value="Arc_rbn_hlx_hlx"/>
</dbReference>
<dbReference type="Pfam" id="PF01402">
    <property type="entry name" value="RHH_1"/>
    <property type="match status" value="1"/>
</dbReference>
<evidence type="ECO:0000259" key="1">
    <source>
        <dbReference type="Pfam" id="PF01402"/>
    </source>
</evidence>
<dbReference type="GO" id="GO:0006355">
    <property type="term" value="P:regulation of DNA-templated transcription"/>
    <property type="evidence" value="ECO:0007669"/>
    <property type="project" value="InterPro"/>
</dbReference>
<dbReference type="RefSeq" id="WP_075570737.1">
    <property type="nucleotide sequence ID" value="NZ_MSDO01000020.1"/>
</dbReference>
<organism evidence="2 3">
    <name type="scientific">Salinicola socius</name>
    <dbReference type="NCBI Taxonomy" id="404433"/>
    <lineage>
        <taxon>Bacteria</taxon>
        <taxon>Pseudomonadati</taxon>
        <taxon>Pseudomonadota</taxon>
        <taxon>Gammaproteobacteria</taxon>
        <taxon>Oceanospirillales</taxon>
        <taxon>Halomonadaceae</taxon>
        <taxon>Salinicola</taxon>
    </lineage>
</organism>
<accession>A0A1Q8SQG4</accession>
<evidence type="ECO:0000313" key="3">
    <source>
        <dbReference type="Proteomes" id="UP000186878"/>
    </source>
</evidence>
<dbReference type="Gene3D" id="1.10.1220.10">
    <property type="entry name" value="Met repressor-like"/>
    <property type="match status" value="1"/>
</dbReference>
<proteinExistence type="predicted"/>
<dbReference type="STRING" id="404433.BTW07_13710"/>
<reference evidence="2 3" key="1">
    <citation type="submission" date="2016-12" db="EMBL/GenBank/DDBJ databases">
        <title>Draft genome sequences of strains Salinicola socius SMB35, Salinicola sp. MH3R3-1 and Chromohalobacter sp. SMB17 from the Verkhnekamsk potash mining region of Russia.</title>
        <authorList>
            <person name="Mavrodi D.V."/>
            <person name="Olsson B.E."/>
            <person name="Korsakova E.S."/>
            <person name="Pyankova A."/>
            <person name="Mavrodi O.V."/>
            <person name="Plotnikova E.G."/>
        </authorList>
    </citation>
    <scope>NUCLEOTIDE SEQUENCE [LARGE SCALE GENOMIC DNA]</scope>
    <source>
        <strain evidence="2 3">SMB35</strain>
    </source>
</reference>
<dbReference type="InterPro" id="IPR002145">
    <property type="entry name" value="CopG"/>
</dbReference>
<dbReference type="InterPro" id="IPR010985">
    <property type="entry name" value="Ribbon_hlx_hlx"/>
</dbReference>
<name>A0A1Q8SQG4_9GAMM</name>
<gene>
    <name evidence="2" type="ORF">BTW07_13710</name>
</gene>
<dbReference type="Proteomes" id="UP000186878">
    <property type="component" value="Unassembled WGS sequence"/>
</dbReference>
<protein>
    <submittedName>
        <fullName evidence="2">CopG family transcriptional regulator</fullName>
    </submittedName>
</protein>
<dbReference type="SUPFAM" id="SSF47598">
    <property type="entry name" value="Ribbon-helix-helix"/>
    <property type="match status" value="1"/>
</dbReference>
<evidence type="ECO:0000313" key="2">
    <source>
        <dbReference type="EMBL" id="OLO03637.1"/>
    </source>
</evidence>
<dbReference type="EMBL" id="MSDO01000020">
    <property type="protein sequence ID" value="OLO03637.1"/>
    <property type="molecule type" value="Genomic_DNA"/>
</dbReference>